<accession>A0A839E3L1</accession>
<dbReference type="Proteomes" id="UP000569329">
    <property type="component" value="Unassembled WGS sequence"/>
</dbReference>
<name>A0A839E3L1_9PSEU</name>
<reference evidence="1 2" key="1">
    <citation type="submission" date="2020-07" db="EMBL/GenBank/DDBJ databases">
        <title>Sequencing the genomes of 1000 actinobacteria strains.</title>
        <authorList>
            <person name="Klenk H.-P."/>
        </authorList>
    </citation>
    <scope>NUCLEOTIDE SEQUENCE [LARGE SCALE GENOMIC DNA]</scope>
    <source>
        <strain evidence="1 2">DSM 45975</strain>
    </source>
</reference>
<protein>
    <submittedName>
        <fullName evidence="1">Putative trehalose synthase</fullName>
    </submittedName>
</protein>
<keyword evidence="2" id="KW-1185">Reference proteome</keyword>
<proteinExistence type="predicted"/>
<evidence type="ECO:0000313" key="2">
    <source>
        <dbReference type="Proteomes" id="UP000569329"/>
    </source>
</evidence>
<gene>
    <name evidence="1" type="ORF">FHX42_005280</name>
</gene>
<organism evidence="1 2">
    <name type="scientific">Halosaccharopolyspora lacisalsi</name>
    <dbReference type="NCBI Taxonomy" id="1000566"/>
    <lineage>
        <taxon>Bacteria</taxon>
        <taxon>Bacillati</taxon>
        <taxon>Actinomycetota</taxon>
        <taxon>Actinomycetes</taxon>
        <taxon>Pseudonocardiales</taxon>
        <taxon>Pseudonocardiaceae</taxon>
        <taxon>Halosaccharopolyspora</taxon>
    </lineage>
</organism>
<sequence>MIQVHVDPLAGVDLDELARRLAPRLPPHELAGVLRSAGYTVAGPDGGAGEQSPHCAVEGA</sequence>
<evidence type="ECO:0000313" key="1">
    <source>
        <dbReference type="EMBL" id="MBA8827873.1"/>
    </source>
</evidence>
<comment type="caution">
    <text evidence="1">The sequence shown here is derived from an EMBL/GenBank/DDBJ whole genome shotgun (WGS) entry which is preliminary data.</text>
</comment>
<dbReference type="AlphaFoldDB" id="A0A839E3L1"/>
<dbReference type="EMBL" id="JACGWZ010000011">
    <property type="protein sequence ID" value="MBA8827873.1"/>
    <property type="molecule type" value="Genomic_DNA"/>
</dbReference>